<keyword evidence="1" id="KW-0805">Transcription regulation</keyword>
<reference evidence="6" key="1">
    <citation type="submission" date="2016-10" db="EMBL/GenBank/DDBJ databases">
        <authorList>
            <person name="Varghese N."/>
            <person name="Submissions S."/>
        </authorList>
    </citation>
    <scope>NUCLEOTIDE SEQUENCE [LARGE SCALE GENOMIC DNA]</scope>
    <source>
        <strain evidence="6">DSM 16089</strain>
    </source>
</reference>
<dbReference type="SMART" id="SM00895">
    <property type="entry name" value="FCD"/>
    <property type="match status" value="1"/>
</dbReference>
<dbReference type="PANTHER" id="PTHR43537:SF44">
    <property type="entry name" value="GNTR FAMILY REGULATORY PROTEIN"/>
    <property type="match status" value="1"/>
</dbReference>
<dbReference type="InterPro" id="IPR000524">
    <property type="entry name" value="Tscrpt_reg_HTH_GntR"/>
</dbReference>
<dbReference type="PROSITE" id="PS50949">
    <property type="entry name" value="HTH_GNTR"/>
    <property type="match status" value="1"/>
</dbReference>
<dbReference type="RefSeq" id="WP_060927503.1">
    <property type="nucleotide sequence ID" value="NZ_FNSQ01000005.1"/>
</dbReference>
<keyword evidence="2 5" id="KW-0238">DNA-binding</keyword>
<dbReference type="Gene3D" id="1.10.10.10">
    <property type="entry name" value="Winged helix-like DNA-binding domain superfamily/Winged helix DNA-binding domain"/>
    <property type="match status" value="1"/>
</dbReference>
<dbReference type="InterPro" id="IPR036388">
    <property type="entry name" value="WH-like_DNA-bd_sf"/>
</dbReference>
<sequence>MTVPGPSSPVHDSLVAELGRAIVDGEHPPGSRMLTVELAQERGVSRSAAREAVRVLESFGLVWVRRKSGVEVRPRADWNVYAPEVIAWRLAGPGRDEQLRELSQLRSVIEPLAARLAAGTATSEQRVELVSLVVAMGQEDHAADDDRYLEADIRFHRLLLESSGNGMLAALGGMVEAVLRGRTAHHLMPHVADPNAVQWHRDVAFAVAGGETDAAATAMRNIVTEADEAMQRAAG</sequence>
<keyword evidence="6" id="KW-1185">Reference proteome</keyword>
<dbReference type="Proteomes" id="UP000183750">
    <property type="component" value="Unassembled WGS sequence"/>
</dbReference>
<dbReference type="SUPFAM" id="SSF48008">
    <property type="entry name" value="GntR ligand-binding domain-like"/>
    <property type="match status" value="1"/>
</dbReference>
<dbReference type="PANTHER" id="PTHR43537">
    <property type="entry name" value="TRANSCRIPTIONAL REGULATOR, GNTR FAMILY"/>
    <property type="match status" value="1"/>
</dbReference>
<feature type="domain" description="HTH gntR-type" evidence="4">
    <location>
        <begin position="8"/>
        <end position="75"/>
    </location>
</feature>
<dbReference type="AlphaFoldDB" id="A0A1H4PV48"/>
<evidence type="ECO:0000313" key="6">
    <source>
        <dbReference type="Proteomes" id="UP000183750"/>
    </source>
</evidence>
<dbReference type="Gene3D" id="1.20.120.530">
    <property type="entry name" value="GntR ligand-binding domain-like"/>
    <property type="match status" value="1"/>
</dbReference>
<dbReference type="OrthoDB" id="8680240at2"/>
<evidence type="ECO:0000256" key="3">
    <source>
        <dbReference type="ARBA" id="ARBA00023163"/>
    </source>
</evidence>
<protein>
    <submittedName>
        <fullName evidence="5">DNA-binding transcriptional regulator, FadR family</fullName>
    </submittedName>
</protein>
<organism evidence="5 6">
    <name type="scientific">Microbacterium hydrocarbonoxydans</name>
    <dbReference type="NCBI Taxonomy" id="273678"/>
    <lineage>
        <taxon>Bacteria</taxon>
        <taxon>Bacillati</taxon>
        <taxon>Actinomycetota</taxon>
        <taxon>Actinomycetes</taxon>
        <taxon>Micrococcales</taxon>
        <taxon>Microbacteriaceae</taxon>
        <taxon>Microbacterium</taxon>
    </lineage>
</organism>
<accession>A0A1H4PV48</accession>
<dbReference type="GO" id="GO:0003700">
    <property type="term" value="F:DNA-binding transcription factor activity"/>
    <property type="evidence" value="ECO:0007669"/>
    <property type="project" value="InterPro"/>
</dbReference>
<gene>
    <name evidence="5" type="ORF">SAMN04489807_2910</name>
</gene>
<dbReference type="GO" id="GO:0003677">
    <property type="term" value="F:DNA binding"/>
    <property type="evidence" value="ECO:0007669"/>
    <property type="project" value="UniProtKB-KW"/>
</dbReference>
<dbReference type="SUPFAM" id="SSF46785">
    <property type="entry name" value="Winged helix' DNA-binding domain"/>
    <property type="match status" value="1"/>
</dbReference>
<dbReference type="InterPro" id="IPR008920">
    <property type="entry name" value="TF_FadR/GntR_C"/>
</dbReference>
<dbReference type="SMART" id="SM00345">
    <property type="entry name" value="HTH_GNTR"/>
    <property type="match status" value="1"/>
</dbReference>
<dbReference type="InterPro" id="IPR011711">
    <property type="entry name" value="GntR_C"/>
</dbReference>
<dbReference type="Pfam" id="PF00392">
    <property type="entry name" value="GntR"/>
    <property type="match status" value="1"/>
</dbReference>
<dbReference type="EMBL" id="FNSQ01000005">
    <property type="protein sequence ID" value="SEC11154.1"/>
    <property type="molecule type" value="Genomic_DNA"/>
</dbReference>
<dbReference type="Pfam" id="PF07729">
    <property type="entry name" value="FCD"/>
    <property type="match status" value="1"/>
</dbReference>
<evidence type="ECO:0000313" key="5">
    <source>
        <dbReference type="EMBL" id="SEC11154.1"/>
    </source>
</evidence>
<name>A0A1H4PV48_9MICO</name>
<dbReference type="CDD" id="cd07377">
    <property type="entry name" value="WHTH_GntR"/>
    <property type="match status" value="1"/>
</dbReference>
<evidence type="ECO:0000256" key="2">
    <source>
        <dbReference type="ARBA" id="ARBA00023125"/>
    </source>
</evidence>
<keyword evidence="3" id="KW-0804">Transcription</keyword>
<dbReference type="InterPro" id="IPR036390">
    <property type="entry name" value="WH_DNA-bd_sf"/>
</dbReference>
<evidence type="ECO:0000256" key="1">
    <source>
        <dbReference type="ARBA" id="ARBA00023015"/>
    </source>
</evidence>
<proteinExistence type="predicted"/>
<evidence type="ECO:0000259" key="4">
    <source>
        <dbReference type="PROSITE" id="PS50949"/>
    </source>
</evidence>